<name>A0AC35U693_9BILA</name>
<dbReference type="Proteomes" id="UP000095286">
    <property type="component" value="Unplaced"/>
</dbReference>
<evidence type="ECO:0000313" key="2">
    <source>
        <dbReference type="WBParaSite" id="RSKR_0000802850.1"/>
    </source>
</evidence>
<accession>A0AC35U693</accession>
<proteinExistence type="predicted"/>
<dbReference type="WBParaSite" id="RSKR_0000802850.1">
    <property type="protein sequence ID" value="RSKR_0000802850.1"/>
    <property type="gene ID" value="RSKR_0000802850"/>
</dbReference>
<organism evidence="1 2">
    <name type="scientific">Rhabditophanes sp. KR3021</name>
    <dbReference type="NCBI Taxonomy" id="114890"/>
    <lineage>
        <taxon>Eukaryota</taxon>
        <taxon>Metazoa</taxon>
        <taxon>Ecdysozoa</taxon>
        <taxon>Nematoda</taxon>
        <taxon>Chromadorea</taxon>
        <taxon>Rhabditida</taxon>
        <taxon>Tylenchina</taxon>
        <taxon>Panagrolaimomorpha</taxon>
        <taxon>Strongyloidoidea</taxon>
        <taxon>Alloionematidae</taxon>
        <taxon>Rhabditophanes</taxon>
    </lineage>
</organism>
<evidence type="ECO:0000313" key="1">
    <source>
        <dbReference type="Proteomes" id="UP000095286"/>
    </source>
</evidence>
<reference evidence="2" key="1">
    <citation type="submission" date="2016-11" db="UniProtKB">
        <authorList>
            <consortium name="WormBaseParasite"/>
        </authorList>
    </citation>
    <scope>IDENTIFICATION</scope>
    <source>
        <strain evidence="2">KR3021</strain>
    </source>
</reference>
<sequence length="253" mass="29079">MHSFQKLVPSSPKNLTHVISRSDPLTIVCSIDDFNYSSHNISLYINSKFVPYQNLRKEYNRIVYSVHNFIPTSGATLYECKSWNKNAGSEEVIQLHVYEMCKHSICLNGGSCIIKKGLQYCKCPPEYNGNLCQDYNPDIMTFTDAGITRTHQFFTGLVHKKGLRLRNSFISHPEITVFQQIEKKDEQTETSNSILVGENNYELVLNPMKNEESTRLLLTEEEQTQVQFIDAPENNYDNLNPNVKPHLSIKTLH</sequence>
<protein>
    <submittedName>
        <fullName evidence="2">EGF-like domain-containing protein</fullName>
    </submittedName>
</protein>